<organism evidence="4 5">
    <name type="scientific">Qipengyuania citrea</name>
    <dbReference type="NCBI Taxonomy" id="225971"/>
    <lineage>
        <taxon>Bacteria</taxon>
        <taxon>Pseudomonadati</taxon>
        <taxon>Pseudomonadota</taxon>
        <taxon>Alphaproteobacteria</taxon>
        <taxon>Sphingomonadales</taxon>
        <taxon>Erythrobacteraceae</taxon>
        <taxon>Qipengyuania</taxon>
    </lineage>
</organism>
<reference evidence="4 5" key="1">
    <citation type="submission" date="2019-12" db="EMBL/GenBank/DDBJ databases">
        <title>Genomic-based taxomic classification of the family Erythrobacteraceae.</title>
        <authorList>
            <person name="Xu L."/>
        </authorList>
    </citation>
    <scope>NUCLEOTIDE SEQUENCE [LARGE SCALE GENOMIC DNA]</scope>
    <source>
        <strain evidence="4 5">CGMCC 1.8703</strain>
    </source>
</reference>
<feature type="compositionally biased region" description="Basic residues" evidence="1">
    <location>
        <begin position="46"/>
        <end position="60"/>
    </location>
</feature>
<keyword evidence="6" id="KW-1185">Reference proteome</keyword>
<keyword evidence="2" id="KW-0812">Transmembrane</keyword>
<proteinExistence type="predicted"/>
<reference evidence="3 6" key="2">
    <citation type="submission" date="2023-07" db="EMBL/GenBank/DDBJ databases">
        <title>Genomic Encyclopedia of Type Strains, Phase IV (KMG-IV): sequencing the most valuable type-strain genomes for metagenomic binning, comparative biology and taxonomic classification.</title>
        <authorList>
            <person name="Goeker M."/>
        </authorList>
    </citation>
    <scope>NUCLEOTIDE SEQUENCE [LARGE SCALE GENOMIC DNA]</scope>
    <source>
        <strain evidence="3 6">DSM 14432</strain>
    </source>
</reference>
<name>A0A6I4U8J4_9SPHN</name>
<evidence type="ECO:0000313" key="4">
    <source>
        <dbReference type="EMBL" id="MXP34736.1"/>
    </source>
</evidence>
<evidence type="ECO:0000313" key="3">
    <source>
        <dbReference type="EMBL" id="MDQ0566377.1"/>
    </source>
</evidence>
<dbReference type="Proteomes" id="UP001238601">
    <property type="component" value="Unassembled WGS sequence"/>
</dbReference>
<comment type="caution">
    <text evidence="4">The sequence shown here is derived from an EMBL/GenBank/DDBJ whole genome shotgun (WGS) entry which is preliminary data.</text>
</comment>
<feature type="region of interest" description="Disordered" evidence="1">
    <location>
        <begin position="28"/>
        <end position="60"/>
    </location>
</feature>
<sequence>MIDYLALALTHALILIAILRVFMRDDLDREDPPGAEPEEAKPSRREARRARRAGGKARNA</sequence>
<dbReference type="AlphaFoldDB" id="A0A6I4U8J4"/>
<dbReference type="RefSeq" id="WP_202392323.1">
    <property type="nucleotide sequence ID" value="NZ_JAINWE010000001.1"/>
</dbReference>
<protein>
    <submittedName>
        <fullName evidence="4">Uncharacterized protein</fullName>
    </submittedName>
</protein>
<evidence type="ECO:0000313" key="6">
    <source>
        <dbReference type="Proteomes" id="UP001238601"/>
    </source>
</evidence>
<accession>A0A6I4U8J4</accession>
<dbReference type="EMBL" id="JAUSWK010000002">
    <property type="protein sequence ID" value="MDQ0566377.1"/>
    <property type="molecule type" value="Genomic_DNA"/>
</dbReference>
<evidence type="ECO:0000256" key="1">
    <source>
        <dbReference type="SAM" id="MobiDB-lite"/>
    </source>
</evidence>
<feature type="compositionally biased region" description="Basic and acidic residues" evidence="1">
    <location>
        <begin position="28"/>
        <end position="45"/>
    </location>
</feature>
<dbReference type="EMBL" id="WTYG01000001">
    <property type="protein sequence ID" value="MXP34736.1"/>
    <property type="molecule type" value="Genomic_DNA"/>
</dbReference>
<keyword evidence="2" id="KW-0472">Membrane</keyword>
<dbReference type="GeneID" id="93686742"/>
<dbReference type="Proteomes" id="UP000439914">
    <property type="component" value="Unassembled WGS sequence"/>
</dbReference>
<evidence type="ECO:0000313" key="5">
    <source>
        <dbReference type="Proteomes" id="UP000439914"/>
    </source>
</evidence>
<gene>
    <name evidence="4" type="ORF">GRI55_03010</name>
    <name evidence="3" type="ORF">QOZ97_001910</name>
</gene>
<evidence type="ECO:0000256" key="2">
    <source>
        <dbReference type="SAM" id="Phobius"/>
    </source>
</evidence>
<keyword evidence="2" id="KW-1133">Transmembrane helix</keyword>
<feature type="transmembrane region" description="Helical" evidence="2">
    <location>
        <begin position="6"/>
        <end position="23"/>
    </location>
</feature>